<dbReference type="InterPro" id="IPR040911">
    <property type="entry name" value="Exostosin_GT47"/>
</dbReference>
<sequence>MFHPDYLQMLRDLRIYAYGIKLDMNASGVLSTSVTSFFLKTLMASGFTTDDPEEAHLFFVPLLPPLDPSVDRKGASRYIRNLRAVFPFWNRTLGADHFFLSCDGVGVDSDRNLVELKKNSVQISCFPVKNAPENLFVPHKDVTLPPLVEGLSDMEVDGMAEKVLAYYARSTEDGDDDELASYLKELESLTDFVIESRPSDPTTYSHRLSSSRFCLFFHGAGRRDWDIWSAMRHGCVPVFICSRPILDLPFADVLRWRGLALAVAMDGGANRLVRVLEDTLSGSYKTMRDLGRQASVHLRWNFIPQPYDAFHTVMYQLWRRRHVVRYARRLRD</sequence>
<evidence type="ECO:0000256" key="3">
    <source>
        <dbReference type="ARBA" id="ARBA00022676"/>
    </source>
</evidence>
<dbReference type="GO" id="GO:0000139">
    <property type="term" value="C:Golgi membrane"/>
    <property type="evidence" value="ECO:0007669"/>
    <property type="project" value="UniProtKB-SubCell"/>
</dbReference>
<dbReference type="AlphaFoldDB" id="A0A5K1EGK9"/>
<dbReference type="PANTHER" id="PTHR11062">
    <property type="entry name" value="EXOSTOSIN HEPARAN SULFATE GLYCOSYLTRANSFERASE -RELATED"/>
    <property type="match status" value="1"/>
</dbReference>
<evidence type="ECO:0000256" key="1">
    <source>
        <dbReference type="ARBA" id="ARBA00004323"/>
    </source>
</evidence>
<keyword evidence="5" id="KW-0333">Golgi apparatus</keyword>
<name>A0A5K1EGK9_9MAGN</name>
<reference evidence="7" key="1">
    <citation type="submission" date="2019-09" db="EMBL/GenBank/DDBJ databases">
        <authorList>
            <person name="Zhang L."/>
        </authorList>
    </citation>
    <scope>NUCLEOTIDE SEQUENCE</scope>
</reference>
<evidence type="ECO:0000313" key="7">
    <source>
        <dbReference type="EMBL" id="VVW49845.1"/>
    </source>
</evidence>
<proteinExistence type="inferred from homology"/>
<dbReference type="OrthoDB" id="1924787at2759"/>
<dbReference type="EMBL" id="LR721784">
    <property type="protein sequence ID" value="VVW49845.1"/>
    <property type="molecule type" value="Genomic_DNA"/>
</dbReference>
<keyword evidence="4" id="KW-0812">Transmembrane</keyword>
<organism evidence="7">
    <name type="scientific">Nymphaea colorata</name>
    <name type="common">pocket water lily</name>
    <dbReference type="NCBI Taxonomy" id="210225"/>
    <lineage>
        <taxon>Eukaryota</taxon>
        <taxon>Viridiplantae</taxon>
        <taxon>Streptophyta</taxon>
        <taxon>Embryophyta</taxon>
        <taxon>Tracheophyta</taxon>
        <taxon>Spermatophyta</taxon>
        <taxon>Magnoliopsida</taxon>
        <taxon>Nymphaeales</taxon>
        <taxon>Nymphaeaceae</taxon>
        <taxon>Nymphaea</taxon>
    </lineage>
</organism>
<dbReference type="PANTHER" id="PTHR11062:SF253">
    <property type="entry name" value="EXOSTOSIN GT47 DOMAIN-CONTAINING PROTEIN"/>
    <property type="match status" value="1"/>
</dbReference>
<comment type="similarity">
    <text evidence="2">Belongs to the glycosyltransferase 47 family.</text>
</comment>
<dbReference type="Pfam" id="PF03016">
    <property type="entry name" value="Exostosin_GT47"/>
    <property type="match status" value="1"/>
</dbReference>
<keyword evidence="3" id="KW-0808">Transferase</keyword>
<dbReference type="OMA" id="PYDAFYM"/>
<dbReference type="GO" id="GO:0016757">
    <property type="term" value="F:glycosyltransferase activity"/>
    <property type="evidence" value="ECO:0007669"/>
    <property type="project" value="UniProtKB-KW"/>
</dbReference>
<keyword evidence="3" id="KW-0328">Glycosyltransferase</keyword>
<dbReference type="Gramene" id="NC6G0258580.1">
    <property type="protein sequence ID" value="NC6G0258580.1:cds"/>
    <property type="gene ID" value="NC6G0258580"/>
</dbReference>
<gene>
    <name evidence="7" type="ORF">NYM_LOCUS22403</name>
</gene>
<evidence type="ECO:0000256" key="4">
    <source>
        <dbReference type="ARBA" id="ARBA00022968"/>
    </source>
</evidence>
<evidence type="ECO:0000259" key="6">
    <source>
        <dbReference type="Pfam" id="PF03016"/>
    </source>
</evidence>
<evidence type="ECO:0000256" key="2">
    <source>
        <dbReference type="ARBA" id="ARBA00010271"/>
    </source>
</evidence>
<accession>A0A5K1EGK9</accession>
<keyword evidence="4" id="KW-0735">Signal-anchor</keyword>
<comment type="subcellular location">
    <subcellularLocation>
        <location evidence="1">Golgi apparatus membrane</location>
        <topology evidence="1">Single-pass type II membrane protein</topology>
    </subcellularLocation>
</comment>
<evidence type="ECO:0000256" key="5">
    <source>
        <dbReference type="ARBA" id="ARBA00023034"/>
    </source>
</evidence>
<feature type="domain" description="Exostosin GT47" evidence="6">
    <location>
        <begin position="11"/>
        <end position="266"/>
    </location>
</feature>
<dbReference type="InterPro" id="IPR004263">
    <property type="entry name" value="Exostosin"/>
</dbReference>
<protein>
    <recommendedName>
        <fullName evidence="6">Exostosin GT47 domain-containing protein</fullName>
    </recommendedName>
</protein>